<dbReference type="RefSeq" id="YP_008319497.2">
    <property type="nucleotide sequence ID" value="NC_021858.1"/>
</dbReference>
<reference evidence="2 3" key="1">
    <citation type="journal article" date="2013" name="Science">
        <title>Pandoraviruses: amoeba viruses with genomes up to 2.5 Mb reaching that of parasitic eukaryotes.</title>
        <authorList>
            <person name="Philippe N."/>
            <person name="Legendre M."/>
            <person name="Doutre G."/>
            <person name="Coute Y."/>
            <person name="Poirot O."/>
            <person name="Lescot M."/>
            <person name="Arslan D."/>
            <person name="Seltzer V."/>
            <person name="Bertaux L."/>
            <person name="Bruley C."/>
            <person name="Garin J."/>
            <person name="Claverie J.M."/>
            <person name="Abergel C."/>
        </authorList>
    </citation>
    <scope>NUCLEOTIDE SEQUENCE [LARGE SCALE GENOMIC DNA]</scope>
    <source>
        <strain evidence="2">Melbourne</strain>
    </source>
</reference>
<evidence type="ECO:0000313" key="3">
    <source>
        <dbReference type="Proteomes" id="UP000201566"/>
    </source>
</evidence>
<dbReference type="EMBL" id="KC977570">
    <property type="protein sequence ID" value="AGO82828.2"/>
    <property type="molecule type" value="Genomic_DNA"/>
</dbReference>
<evidence type="ECO:0000313" key="2">
    <source>
        <dbReference type="EMBL" id="AGO82828.2"/>
    </source>
</evidence>
<organism evidence="2 3">
    <name type="scientific">Pandoravirus dulcis</name>
    <dbReference type="NCBI Taxonomy" id="1349409"/>
    <lineage>
        <taxon>Viruses</taxon>
        <taxon>Pandoravirus</taxon>
    </lineage>
</organism>
<protein>
    <submittedName>
        <fullName evidence="2">Uncharacterized protein</fullName>
    </submittedName>
</protein>
<feature type="region of interest" description="Disordered" evidence="1">
    <location>
        <begin position="74"/>
        <end position="107"/>
    </location>
</feature>
<accession>S4VR35</accession>
<evidence type="ECO:0000256" key="1">
    <source>
        <dbReference type="SAM" id="MobiDB-lite"/>
    </source>
</evidence>
<dbReference type="Proteomes" id="UP000201566">
    <property type="component" value="Segment"/>
</dbReference>
<name>S4VR35_9VIRU</name>
<dbReference type="KEGG" id="vg:16512379"/>
<proteinExistence type="predicted"/>
<gene>
    <name evidence="2" type="ORF">pdul_cds_677</name>
</gene>
<sequence length="178" mass="20073">MDPCRRLPVEMWAVVGHLPRIRGVAALGIATPGVRPRPLVDEICARRTVRASAIVRWCLLVHWRGKIRFTASRRRLSGSTSSGPFPSNHDGAQIRCRPTASHPPTKKHRPRFVPLFVPFPKKVRDRRKHAREKKIFHSGSPRGHGSAKTALAALPQTKKTQAAGPRWTIREMSFFLFV</sequence>
<dbReference type="GeneID" id="16512379"/>